<dbReference type="Proteomes" id="UP000799118">
    <property type="component" value="Unassembled WGS sequence"/>
</dbReference>
<evidence type="ECO:0000313" key="2">
    <source>
        <dbReference type="EMBL" id="KAE9394255.1"/>
    </source>
</evidence>
<evidence type="ECO:0000256" key="1">
    <source>
        <dbReference type="SAM" id="MobiDB-lite"/>
    </source>
</evidence>
<sequence length="173" mass="18496">MVPSPPPPPPASATQFPTPTSGINPQRTAYDSSVPHSNLPQSGLVFLCLELKNIFDAASPHHLHLTQRPIVYSLPIDDGASTTTVHVIVLQSGANGIFEGGENDEGRWTFEALVWSDSATVAMKESGQSQATSDCLLGVGSQTEHFLTLVDGPKMSENLNKAIIKIKLHTVEV</sequence>
<gene>
    <name evidence="2" type="ORF">BT96DRAFT_943272</name>
</gene>
<keyword evidence="3" id="KW-1185">Reference proteome</keyword>
<protein>
    <submittedName>
        <fullName evidence="2">Uncharacterized protein</fullName>
    </submittedName>
</protein>
<feature type="compositionally biased region" description="Pro residues" evidence="1">
    <location>
        <begin position="1"/>
        <end position="11"/>
    </location>
</feature>
<feature type="region of interest" description="Disordered" evidence="1">
    <location>
        <begin position="1"/>
        <end position="35"/>
    </location>
</feature>
<accession>A0A6A4HAW6</accession>
<organism evidence="2 3">
    <name type="scientific">Gymnopus androsaceus JB14</name>
    <dbReference type="NCBI Taxonomy" id="1447944"/>
    <lineage>
        <taxon>Eukaryota</taxon>
        <taxon>Fungi</taxon>
        <taxon>Dikarya</taxon>
        <taxon>Basidiomycota</taxon>
        <taxon>Agaricomycotina</taxon>
        <taxon>Agaricomycetes</taxon>
        <taxon>Agaricomycetidae</taxon>
        <taxon>Agaricales</taxon>
        <taxon>Marasmiineae</taxon>
        <taxon>Omphalotaceae</taxon>
        <taxon>Gymnopus</taxon>
    </lineage>
</organism>
<dbReference type="EMBL" id="ML769553">
    <property type="protein sequence ID" value="KAE9394255.1"/>
    <property type="molecule type" value="Genomic_DNA"/>
</dbReference>
<evidence type="ECO:0000313" key="3">
    <source>
        <dbReference type="Proteomes" id="UP000799118"/>
    </source>
</evidence>
<feature type="compositionally biased region" description="Low complexity" evidence="1">
    <location>
        <begin position="12"/>
        <end position="21"/>
    </location>
</feature>
<dbReference type="AlphaFoldDB" id="A0A6A4HAW6"/>
<feature type="compositionally biased region" description="Polar residues" evidence="1">
    <location>
        <begin position="22"/>
        <end position="35"/>
    </location>
</feature>
<reference evidence="2" key="1">
    <citation type="journal article" date="2019" name="Environ. Microbiol.">
        <title>Fungal ecological strategies reflected in gene transcription - a case study of two litter decomposers.</title>
        <authorList>
            <person name="Barbi F."/>
            <person name="Kohler A."/>
            <person name="Barry K."/>
            <person name="Baskaran P."/>
            <person name="Daum C."/>
            <person name="Fauchery L."/>
            <person name="Ihrmark K."/>
            <person name="Kuo A."/>
            <person name="LaButti K."/>
            <person name="Lipzen A."/>
            <person name="Morin E."/>
            <person name="Grigoriev I.V."/>
            <person name="Henrissat B."/>
            <person name="Lindahl B."/>
            <person name="Martin F."/>
        </authorList>
    </citation>
    <scope>NUCLEOTIDE SEQUENCE</scope>
    <source>
        <strain evidence="2">JB14</strain>
    </source>
</reference>
<name>A0A6A4HAW6_9AGAR</name>
<proteinExistence type="predicted"/>